<keyword evidence="4" id="KW-1185">Reference proteome</keyword>
<dbReference type="Gene3D" id="3.40.190.10">
    <property type="entry name" value="Periplasmic binding protein-like II"/>
    <property type="match status" value="2"/>
</dbReference>
<dbReference type="InterPro" id="IPR001638">
    <property type="entry name" value="Solute-binding_3/MltF_N"/>
</dbReference>
<protein>
    <recommendedName>
        <fullName evidence="2">Solute-binding protein family 3/N-terminal domain-containing protein</fullName>
    </recommendedName>
</protein>
<dbReference type="PANTHER" id="PTHR35936">
    <property type="entry name" value="MEMBRANE-BOUND LYTIC MUREIN TRANSGLYCOSYLASE F"/>
    <property type="match status" value="1"/>
</dbReference>
<comment type="caution">
    <text evidence="3">The sequence shown here is derived from an EMBL/GenBank/DDBJ whole genome shotgun (WGS) entry which is preliminary data.</text>
</comment>
<reference evidence="3 4" key="1">
    <citation type="journal article" date="2017" name="Mol. Biol. Evol.">
        <title>The 4-celled Tetrabaena socialis nuclear genome reveals the essential components for genetic control of cell number at the origin of multicellularity in the volvocine lineage.</title>
        <authorList>
            <person name="Featherston J."/>
            <person name="Arakaki Y."/>
            <person name="Hanschen E.R."/>
            <person name="Ferris P.J."/>
            <person name="Michod R.E."/>
            <person name="Olson B.J.S.C."/>
            <person name="Nozaki H."/>
            <person name="Durand P.M."/>
        </authorList>
    </citation>
    <scope>NUCLEOTIDE SEQUENCE [LARGE SCALE GENOMIC DNA]</scope>
    <source>
        <strain evidence="3 4">NIES-571</strain>
    </source>
</reference>
<organism evidence="3 4">
    <name type="scientific">Tetrabaena socialis</name>
    <dbReference type="NCBI Taxonomy" id="47790"/>
    <lineage>
        <taxon>Eukaryota</taxon>
        <taxon>Viridiplantae</taxon>
        <taxon>Chlorophyta</taxon>
        <taxon>core chlorophytes</taxon>
        <taxon>Chlorophyceae</taxon>
        <taxon>CS clade</taxon>
        <taxon>Chlamydomonadales</taxon>
        <taxon>Tetrabaenaceae</taxon>
        <taxon>Tetrabaena</taxon>
    </lineage>
</organism>
<gene>
    <name evidence="3" type="ORF">TSOC_006579</name>
</gene>
<proteinExistence type="predicted"/>
<evidence type="ECO:0000313" key="3">
    <source>
        <dbReference type="EMBL" id="PNH07006.1"/>
    </source>
</evidence>
<feature type="domain" description="Solute-binding protein family 3/N-terminal" evidence="2">
    <location>
        <begin position="52"/>
        <end position="289"/>
    </location>
</feature>
<dbReference type="SMART" id="SM00062">
    <property type="entry name" value="PBPb"/>
    <property type="match status" value="1"/>
</dbReference>
<name>A0A2J8A3C7_9CHLO</name>
<evidence type="ECO:0000259" key="2">
    <source>
        <dbReference type="SMART" id="SM00062"/>
    </source>
</evidence>
<dbReference type="Proteomes" id="UP000236333">
    <property type="component" value="Unassembled WGS sequence"/>
</dbReference>
<dbReference type="PANTHER" id="PTHR35936:SF19">
    <property type="entry name" value="AMINO-ACID-BINDING PROTEIN YXEM-RELATED"/>
    <property type="match status" value="1"/>
</dbReference>
<dbReference type="EMBL" id="PGGS01000203">
    <property type="protein sequence ID" value="PNH07006.1"/>
    <property type="molecule type" value="Genomic_DNA"/>
</dbReference>
<evidence type="ECO:0000313" key="4">
    <source>
        <dbReference type="Proteomes" id="UP000236333"/>
    </source>
</evidence>
<accession>A0A2J8A3C7</accession>
<dbReference type="Pfam" id="PF00497">
    <property type="entry name" value="SBP_bac_3"/>
    <property type="match status" value="1"/>
</dbReference>
<sequence length="289" mass="32549">MPPRNSPPKKSPPKKIVKKTTLLQPVVTERIHVSRLLHLDAPELELHAGRGRLRIAVYAEFFPVAYRDNGAYKGLDIDLIEGFCRSAGLKPQYVRVRDWLDAWEKPSRWGERVDLAIGGIGRAAHRTSSSIEWTLPYFTVRRTIVYNLKNPIRRFPEDVTGVVVGTMGSTGMNDAEERLRQKFGDAVWDHLDDRWNSPDAKDIRDLLDGKIQGLMRGSFVGRAIVTQHPKQLGMAEPWDAAPKSLGPYGNEVFAFPCRRGSGLAAQLNAYLLRASHNGDLARLVRKHKL</sequence>
<dbReference type="AlphaFoldDB" id="A0A2J8A3C7"/>
<keyword evidence="1" id="KW-0732">Signal</keyword>
<dbReference type="OrthoDB" id="10329880at2759"/>
<dbReference type="SUPFAM" id="SSF53850">
    <property type="entry name" value="Periplasmic binding protein-like II"/>
    <property type="match status" value="1"/>
</dbReference>
<evidence type="ECO:0000256" key="1">
    <source>
        <dbReference type="ARBA" id="ARBA00022729"/>
    </source>
</evidence>